<dbReference type="SMART" id="SM00128">
    <property type="entry name" value="IPPc"/>
    <property type="match status" value="1"/>
</dbReference>
<protein>
    <submittedName>
        <fullName evidence="8">Inositol polyphosphate phosphatase</fullName>
    </submittedName>
</protein>
<keyword evidence="4" id="KW-0967">Endosome</keyword>
<reference evidence="8 9" key="1">
    <citation type="submission" date="2024-03" db="EMBL/GenBank/DDBJ databases">
        <title>Complete genome sequence of the green alga Chloropicon roscoffensis RCC1871.</title>
        <authorList>
            <person name="Lemieux C."/>
            <person name="Pombert J.-F."/>
            <person name="Otis C."/>
            <person name="Turmel M."/>
        </authorList>
    </citation>
    <scope>NUCLEOTIDE SEQUENCE [LARGE SCALE GENOMIC DNA]</scope>
    <source>
        <strain evidence="8 9">RCC1871</strain>
    </source>
</reference>
<comment type="similarity">
    <text evidence="3">Belongs to the inositol polyphosphate 5-phosphatase family.</text>
</comment>
<dbReference type="Proteomes" id="UP001472866">
    <property type="component" value="Chromosome 09"/>
</dbReference>
<evidence type="ECO:0000256" key="4">
    <source>
        <dbReference type="ARBA" id="ARBA00022753"/>
    </source>
</evidence>
<feature type="domain" description="Rho-GAP" evidence="7">
    <location>
        <begin position="709"/>
        <end position="894"/>
    </location>
</feature>
<dbReference type="PANTHER" id="PTHR11200:SF300">
    <property type="entry name" value="TYPE II INOSITOL 1,4,5-TRISPHOSPHATE 5-PHOSPHATASE"/>
    <property type="match status" value="1"/>
</dbReference>
<dbReference type="InterPro" id="IPR013783">
    <property type="entry name" value="Ig-like_fold"/>
</dbReference>
<evidence type="ECO:0000256" key="6">
    <source>
        <dbReference type="SAM" id="MobiDB-lite"/>
    </source>
</evidence>
<dbReference type="Gene3D" id="1.10.555.10">
    <property type="entry name" value="Rho GTPase activation protein"/>
    <property type="match status" value="1"/>
</dbReference>
<feature type="region of interest" description="Disordered" evidence="6">
    <location>
        <begin position="1"/>
        <end position="82"/>
    </location>
</feature>
<dbReference type="GO" id="GO:0031901">
    <property type="term" value="C:early endosome membrane"/>
    <property type="evidence" value="ECO:0007669"/>
    <property type="project" value="UniProtKB-SubCell"/>
</dbReference>
<feature type="compositionally biased region" description="Low complexity" evidence="6">
    <location>
        <begin position="12"/>
        <end position="23"/>
    </location>
</feature>
<comment type="subcellular location">
    <subcellularLocation>
        <location evidence="2">Cytoplasmic vesicle</location>
        <location evidence="2">Phagosome membrane</location>
    </subcellularLocation>
    <subcellularLocation>
        <location evidence="1">Early endosome membrane</location>
    </subcellularLocation>
</comment>
<dbReference type="InterPro" id="IPR046985">
    <property type="entry name" value="IP5"/>
</dbReference>
<organism evidence="8 9">
    <name type="scientific">Chloropicon roscoffensis</name>
    <dbReference type="NCBI Taxonomy" id="1461544"/>
    <lineage>
        <taxon>Eukaryota</taxon>
        <taxon>Viridiplantae</taxon>
        <taxon>Chlorophyta</taxon>
        <taxon>Chloropicophyceae</taxon>
        <taxon>Chloropicales</taxon>
        <taxon>Chloropicaceae</taxon>
        <taxon>Chloropicon</taxon>
    </lineage>
</organism>
<dbReference type="GO" id="GO:0004439">
    <property type="term" value="F:phosphatidylinositol-4,5-bisphosphate 5-phosphatase activity"/>
    <property type="evidence" value="ECO:0007669"/>
    <property type="project" value="TreeGrafter"/>
</dbReference>
<dbReference type="SUPFAM" id="SSF48350">
    <property type="entry name" value="GTPase activation domain, GAP"/>
    <property type="match status" value="1"/>
</dbReference>
<evidence type="ECO:0000313" key="8">
    <source>
        <dbReference type="EMBL" id="WZN64095.1"/>
    </source>
</evidence>
<feature type="compositionally biased region" description="Polar residues" evidence="6">
    <location>
        <begin position="24"/>
        <end position="35"/>
    </location>
</feature>
<dbReference type="Pfam" id="PF21310">
    <property type="entry name" value="OCRL-like_ASH"/>
    <property type="match status" value="1"/>
</dbReference>
<dbReference type="Pfam" id="PF22669">
    <property type="entry name" value="Exo_endo_phos2"/>
    <property type="match status" value="1"/>
</dbReference>
<dbReference type="GO" id="GO:0030670">
    <property type="term" value="C:phagocytic vesicle membrane"/>
    <property type="evidence" value="ECO:0007669"/>
    <property type="project" value="UniProtKB-SubCell"/>
</dbReference>
<feature type="compositionally biased region" description="Basic residues" evidence="6">
    <location>
        <begin position="1"/>
        <end position="11"/>
    </location>
</feature>
<dbReference type="Gene3D" id="3.60.10.10">
    <property type="entry name" value="Endonuclease/exonuclease/phosphatase"/>
    <property type="match status" value="1"/>
</dbReference>
<dbReference type="InterPro" id="IPR048869">
    <property type="entry name" value="OCRL-1_2_ASH"/>
</dbReference>
<dbReference type="InterPro" id="IPR036691">
    <property type="entry name" value="Endo/exonu/phosph_ase_sf"/>
</dbReference>
<sequence>MKLKKLYKKTKAMASSAFASSSSVLGGQTQKPTKASTSSGSSRDPRDSSEGTKQDSLEEWVDCGAGDDNDDDEESPSTSQVKVDVRMEELLSLIGVGPLVREQFLSLSHHKTEKTNGGYTNSHGVRVWCTTYNVNGKIPTDEEAAELSDWLLSGGDVDLYALGFQEVVPLTASNVLIASDAGANLAEWEARVDMALNGTTRQEADALVQNGATYSDLNPKGKGRRYLPVCAKSLVGVYLTIWVRTELLGAVHSKEDVSVSCGVMRLLGNKGGVGVRLRVWDTYISFLCVHLSSGETEQDKLRRHWDLGHIFSKSLIAQQLDASGQMAGHLNVLDSDYCFLLGDLNYRLECEEDRIHDAIRDGSYATMLAHDQLGKGMASGEILQGWSEGEITFPPTFKYVVGTSQYVGAPQQNNNDDGDGDDGFPDAAEPQKRRLPAWCDRVLWKAKKPVKLFGYSDVAGVKLSDHKPVFAGFHVDFHEYDEKALDATINMARRMADLREMEMRPQLDLPEQFFDFGDVEFGTKKVMRVRMANVGTSPAHWHLSVAGDKPDWLEVAPVQGKVGKGEEGEIELTVQVDGGIGGNASTLSPDGKLDTILVMSIAGSGDKFISITGQYAFSCFGLTPDQICDRRPQSQGRREALEGLYATRPAAASVEGGVGEEAALVRVELEVGGKGEGVRCVLSPRPAEETSAASSSHSAAAVAAAPDSQGLVPIVPVELQNLVTHIRRSPGGLGSPGLFISACYPDPGTITAARSAMDSDEPLPAAITAVDASLVLLMFLTSMPEPLLPKQVADVCSLCVPDSLASLDLLRNSMTKTSYATFLYLMKFFRDSLKKENRRTNGLSVEVLSATLASVFLTYEIASAGPMSKEGTLGYNDIINRRSDFVRGFLENVL</sequence>
<accession>A0AAX4PDQ5</accession>
<dbReference type="InterPro" id="IPR008936">
    <property type="entry name" value="Rho_GTPase_activation_prot"/>
</dbReference>
<dbReference type="GO" id="GO:0007165">
    <property type="term" value="P:signal transduction"/>
    <property type="evidence" value="ECO:0007669"/>
    <property type="project" value="InterPro"/>
</dbReference>
<proteinExistence type="inferred from homology"/>
<keyword evidence="5" id="KW-0968">Cytoplasmic vesicle</keyword>
<dbReference type="PANTHER" id="PTHR11200">
    <property type="entry name" value="INOSITOL 5-PHOSPHATASE"/>
    <property type="match status" value="1"/>
</dbReference>
<keyword evidence="9" id="KW-1185">Reference proteome</keyword>
<dbReference type="Gene3D" id="2.60.40.10">
    <property type="entry name" value="Immunoglobulins"/>
    <property type="match status" value="1"/>
</dbReference>
<evidence type="ECO:0000256" key="2">
    <source>
        <dbReference type="ARBA" id="ARBA00004580"/>
    </source>
</evidence>
<dbReference type="PROSITE" id="PS50238">
    <property type="entry name" value="RHOGAP"/>
    <property type="match status" value="1"/>
</dbReference>
<dbReference type="SUPFAM" id="SSF56219">
    <property type="entry name" value="DNase I-like"/>
    <property type="match status" value="1"/>
</dbReference>
<feature type="compositionally biased region" description="Acidic residues" evidence="6">
    <location>
        <begin position="57"/>
        <end position="75"/>
    </location>
</feature>
<dbReference type="GO" id="GO:0046856">
    <property type="term" value="P:phosphatidylinositol dephosphorylation"/>
    <property type="evidence" value="ECO:0007669"/>
    <property type="project" value="InterPro"/>
</dbReference>
<evidence type="ECO:0000256" key="5">
    <source>
        <dbReference type="ARBA" id="ARBA00023329"/>
    </source>
</evidence>
<dbReference type="InterPro" id="IPR000300">
    <property type="entry name" value="IPPc"/>
</dbReference>
<gene>
    <name evidence="8" type="ORF">HKI87_09g56490</name>
</gene>
<evidence type="ECO:0000256" key="3">
    <source>
        <dbReference type="ARBA" id="ARBA00010768"/>
    </source>
</evidence>
<dbReference type="AlphaFoldDB" id="A0AAX4PDQ5"/>
<feature type="compositionally biased region" description="Basic and acidic residues" evidence="6">
    <location>
        <begin position="43"/>
        <end position="56"/>
    </location>
</feature>
<evidence type="ECO:0000256" key="1">
    <source>
        <dbReference type="ARBA" id="ARBA00004146"/>
    </source>
</evidence>
<dbReference type="EMBL" id="CP151509">
    <property type="protein sequence ID" value="WZN64095.1"/>
    <property type="molecule type" value="Genomic_DNA"/>
</dbReference>
<evidence type="ECO:0000313" key="9">
    <source>
        <dbReference type="Proteomes" id="UP001472866"/>
    </source>
</evidence>
<dbReference type="InterPro" id="IPR000198">
    <property type="entry name" value="RhoGAP_dom"/>
</dbReference>
<name>A0AAX4PDQ5_9CHLO</name>
<feature type="region of interest" description="Disordered" evidence="6">
    <location>
        <begin position="408"/>
        <end position="430"/>
    </location>
</feature>
<dbReference type="SMART" id="SM00324">
    <property type="entry name" value="RhoGAP"/>
    <property type="match status" value="1"/>
</dbReference>
<evidence type="ECO:0000259" key="7">
    <source>
        <dbReference type="PROSITE" id="PS50238"/>
    </source>
</evidence>